<evidence type="ECO:0000256" key="1">
    <source>
        <dbReference type="ARBA" id="ARBA00004586"/>
    </source>
</evidence>
<evidence type="ECO:0000256" key="7">
    <source>
        <dbReference type="ARBA" id="ARBA00023121"/>
    </source>
</evidence>
<keyword evidence="7" id="KW-0446">Lipid-binding</keyword>
<dbReference type="Pfam" id="PF10296">
    <property type="entry name" value="MMM1"/>
    <property type="match status" value="2"/>
</dbReference>
<keyword evidence="5 9" id="KW-1133">Transmembrane helix</keyword>
<dbReference type="InterPro" id="IPR031468">
    <property type="entry name" value="SMP_LBD"/>
</dbReference>
<organism evidence="11 12">
    <name type="scientific">Somion occarium</name>
    <dbReference type="NCBI Taxonomy" id="3059160"/>
    <lineage>
        <taxon>Eukaryota</taxon>
        <taxon>Fungi</taxon>
        <taxon>Dikarya</taxon>
        <taxon>Basidiomycota</taxon>
        <taxon>Agaricomycotina</taxon>
        <taxon>Agaricomycetes</taxon>
        <taxon>Polyporales</taxon>
        <taxon>Cerrenaceae</taxon>
        <taxon>Somion</taxon>
    </lineage>
</organism>
<sequence>MGNAYIFTLQPTFTQGLLLGQLSILFLLVLILKYLFFDTDLNQPYKPVSYQPRIATTERDSNDEIDRTIPIKLSPDDMEGLSAGSGTVEWLNIVLQQILSTYRMKLCDNVLGLEGEEIARRRVEGFANKLRPAAFVDPIQVHSVNLGVAAPRLSHPRHQHLDTPSSEHQVQFSMDYTDTISISFSTSVLFNYPFASFARLPVSLTISLSLFSSSVLLVPPEPGAEHPTLTITLPPPHTDFVLDLKTTSLMGSRAKLADVPKLHELITYQIRKVITDKGTWKVVLPGLSSVREVKEDIEKQQHYMES</sequence>
<dbReference type="CDD" id="cd21671">
    <property type="entry name" value="SMP_Mmm1"/>
    <property type="match status" value="1"/>
</dbReference>
<keyword evidence="12" id="KW-1185">Reference proteome</keyword>
<keyword evidence="6" id="KW-0445">Lipid transport</keyword>
<dbReference type="PANTHER" id="PTHR13466">
    <property type="entry name" value="TEX2 PROTEIN-RELATED"/>
    <property type="match status" value="1"/>
</dbReference>
<evidence type="ECO:0000256" key="3">
    <source>
        <dbReference type="ARBA" id="ARBA00022692"/>
    </source>
</evidence>
<evidence type="ECO:0000256" key="2">
    <source>
        <dbReference type="ARBA" id="ARBA00022448"/>
    </source>
</evidence>
<dbReference type="PROSITE" id="PS51847">
    <property type="entry name" value="SMP"/>
    <property type="match status" value="1"/>
</dbReference>
<dbReference type="InterPro" id="IPR019411">
    <property type="entry name" value="MMM1_dom"/>
</dbReference>
<evidence type="ECO:0000313" key="11">
    <source>
        <dbReference type="EMBL" id="CAL1696045.1"/>
    </source>
</evidence>
<reference evidence="12" key="1">
    <citation type="submission" date="2024-04" db="EMBL/GenBank/DDBJ databases">
        <authorList>
            <person name="Shaw F."/>
            <person name="Minotto A."/>
        </authorList>
    </citation>
    <scope>NUCLEOTIDE SEQUENCE [LARGE SCALE GENOMIC DNA]</scope>
</reference>
<dbReference type="EMBL" id="OZ037944">
    <property type="protein sequence ID" value="CAL1696045.1"/>
    <property type="molecule type" value="Genomic_DNA"/>
</dbReference>
<feature type="transmembrane region" description="Helical" evidence="9">
    <location>
        <begin position="17"/>
        <end position="36"/>
    </location>
</feature>
<evidence type="ECO:0000256" key="9">
    <source>
        <dbReference type="SAM" id="Phobius"/>
    </source>
</evidence>
<evidence type="ECO:0000256" key="8">
    <source>
        <dbReference type="ARBA" id="ARBA00023136"/>
    </source>
</evidence>
<keyword evidence="4" id="KW-0256">Endoplasmic reticulum</keyword>
<evidence type="ECO:0000256" key="6">
    <source>
        <dbReference type="ARBA" id="ARBA00023055"/>
    </source>
</evidence>
<accession>A0ABP1CK56</accession>
<keyword evidence="3 9" id="KW-0812">Transmembrane</keyword>
<dbReference type="PANTHER" id="PTHR13466:SF0">
    <property type="entry name" value="SMP-LTD DOMAIN-CONTAINING PROTEIN"/>
    <property type="match status" value="1"/>
</dbReference>
<proteinExistence type="predicted"/>
<evidence type="ECO:0000256" key="4">
    <source>
        <dbReference type="ARBA" id="ARBA00022824"/>
    </source>
</evidence>
<evidence type="ECO:0000313" key="12">
    <source>
        <dbReference type="Proteomes" id="UP001497453"/>
    </source>
</evidence>
<name>A0ABP1CK56_9APHY</name>
<gene>
    <name evidence="11" type="ORF">GFSPODELE1_LOCUS1009</name>
</gene>
<keyword evidence="8 9" id="KW-0472">Membrane</keyword>
<keyword evidence="2" id="KW-0813">Transport</keyword>
<evidence type="ECO:0000256" key="5">
    <source>
        <dbReference type="ARBA" id="ARBA00022989"/>
    </source>
</evidence>
<protein>
    <recommendedName>
        <fullName evidence="10">SMP-LTD domain-containing protein</fullName>
    </recommendedName>
</protein>
<comment type="subcellular location">
    <subcellularLocation>
        <location evidence="1">Endoplasmic reticulum membrane</location>
    </subcellularLocation>
</comment>
<feature type="domain" description="SMP-LTD" evidence="10">
    <location>
        <begin position="84"/>
        <end position="293"/>
    </location>
</feature>
<dbReference type="Proteomes" id="UP001497453">
    <property type="component" value="Chromosome 1"/>
</dbReference>
<evidence type="ECO:0000259" key="10">
    <source>
        <dbReference type="PROSITE" id="PS51847"/>
    </source>
</evidence>